<keyword evidence="2" id="KW-1003">Cell membrane</keyword>
<dbReference type="Proteomes" id="UP001291306">
    <property type="component" value="Unassembled WGS sequence"/>
</dbReference>
<dbReference type="GO" id="GO:0016887">
    <property type="term" value="F:ATP hydrolysis activity"/>
    <property type="evidence" value="ECO:0007669"/>
    <property type="project" value="InterPro"/>
</dbReference>
<keyword evidence="7" id="KW-0067">ATP-binding</keyword>
<dbReference type="SUPFAM" id="SSF52540">
    <property type="entry name" value="P-loop containing nucleoside triphosphate hydrolases"/>
    <property type="match status" value="1"/>
</dbReference>
<feature type="non-terminal residue" evidence="7">
    <location>
        <position position="196"/>
    </location>
</feature>
<dbReference type="PROSITE" id="PS00211">
    <property type="entry name" value="ABC_TRANSPORTER_1"/>
    <property type="match status" value="1"/>
</dbReference>
<dbReference type="RefSeq" id="WP_322458576.1">
    <property type="nucleotide sequence ID" value="NZ_WNVC01000167.1"/>
</dbReference>
<dbReference type="InterPro" id="IPR003439">
    <property type="entry name" value="ABC_transporter-like_ATP-bd"/>
</dbReference>
<dbReference type="InterPro" id="IPR017871">
    <property type="entry name" value="ABC_transporter-like_CS"/>
</dbReference>
<dbReference type="InterPro" id="IPR050086">
    <property type="entry name" value="MetN_ABC_transporter-like"/>
</dbReference>
<keyword evidence="3" id="KW-1278">Translocase</keyword>
<keyword evidence="7" id="KW-0547">Nucleotide-binding</keyword>
<protein>
    <submittedName>
        <fullName evidence="7">ATP-binding cassette domain-containing protein</fullName>
    </submittedName>
</protein>
<dbReference type="Pfam" id="PF00005">
    <property type="entry name" value="ABC_tran"/>
    <property type="match status" value="1"/>
</dbReference>
<name>A0AAW9I707_CLOPF</name>
<organism evidence="7 8">
    <name type="scientific">Clostridium perfringens</name>
    <dbReference type="NCBI Taxonomy" id="1502"/>
    <lineage>
        <taxon>Bacteria</taxon>
        <taxon>Bacillati</taxon>
        <taxon>Bacillota</taxon>
        <taxon>Clostridia</taxon>
        <taxon>Eubacteriales</taxon>
        <taxon>Clostridiaceae</taxon>
        <taxon>Clostridium</taxon>
    </lineage>
</organism>
<evidence type="ECO:0000313" key="7">
    <source>
        <dbReference type="EMBL" id="MDZ5000275.1"/>
    </source>
</evidence>
<evidence type="ECO:0000259" key="6">
    <source>
        <dbReference type="PROSITE" id="PS50893"/>
    </source>
</evidence>
<gene>
    <name evidence="7" type="ORF">GNF79_14560</name>
</gene>
<dbReference type="PANTHER" id="PTHR43166:SF30">
    <property type="entry name" value="METHIONINE IMPORT ATP-BINDING PROTEIN METN"/>
    <property type="match status" value="1"/>
</dbReference>
<accession>A0AAW9I707</accession>
<dbReference type="AlphaFoldDB" id="A0AAW9I707"/>
<evidence type="ECO:0000256" key="4">
    <source>
        <dbReference type="ARBA" id="ARBA00022970"/>
    </source>
</evidence>
<dbReference type="InterPro" id="IPR027417">
    <property type="entry name" value="P-loop_NTPase"/>
</dbReference>
<comment type="caution">
    <text evidence="7">The sequence shown here is derived from an EMBL/GenBank/DDBJ whole genome shotgun (WGS) entry which is preliminary data.</text>
</comment>
<evidence type="ECO:0000256" key="5">
    <source>
        <dbReference type="ARBA" id="ARBA00023136"/>
    </source>
</evidence>
<evidence type="ECO:0000313" key="8">
    <source>
        <dbReference type="Proteomes" id="UP001291306"/>
    </source>
</evidence>
<evidence type="ECO:0000256" key="1">
    <source>
        <dbReference type="ARBA" id="ARBA00022448"/>
    </source>
</evidence>
<dbReference type="GO" id="GO:0005524">
    <property type="term" value="F:ATP binding"/>
    <property type="evidence" value="ECO:0007669"/>
    <property type="project" value="UniProtKB-KW"/>
</dbReference>
<dbReference type="Gene3D" id="3.40.50.300">
    <property type="entry name" value="P-loop containing nucleotide triphosphate hydrolases"/>
    <property type="match status" value="1"/>
</dbReference>
<evidence type="ECO:0000256" key="3">
    <source>
        <dbReference type="ARBA" id="ARBA00022967"/>
    </source>
</evidence>
<keyword evidence="1" id="KW-0813">Transport</keyword>
<reference evidence="7" key="1">
    <citation type="submission" date="2019-11" db="EMBL/GenBank/DDBJ databases">
        <title>Characterization of Clostridium perfringens isolates from swine manure treated agricultural soils.</title>
        <authorList>
            <person name="Wushke S.T."/>
        </authorList>
    </citation>
    <scope>NUCLEOTIDE SEQUENCE</scope>
    <source>
        <strain evidence="7">X26</strain>
    </source>
</reference>
<keyword evidence="4" id="KW-0029">Amino-acid transport</keyword>
<sequence length="196" mass="22153">MIEINNLSKSFDKVEVIKNVSLKIEEGQVYGIIGHSGAGKSTLLRCINGLESYEDGSLTVMGKEVKDLSGIELREFRKDLGMIFQGFNLLNRKNVFENVALPLEVWGYEEEYKEYKEKCKRKGESFCCYNKFRKEKIYYRVTELLKLVGLSEKADAKPSNLSGGQKQRVAIARALALEPKILLCDEATSALDPKIT</sequence>
<feature type="domain" description="ABC transporter" evidence="6">
    <location>
        <begin position="2"/>
        <end position="195"/>
    </location>
</feature>
<dbReference type="PROSITE" id="PS50893">
    <property type="entry name" value="ABC_TRANSPORTER_2"/>
    <property type="match status" value="1"/>
</dbReference>
<dbReference type="EMBL" id="WNVC01000167">
    <property type="protein sequence ID" value="MDZ5000275.1"/>
    <property type="molecule type" value="Genomic_DNA"/>
</dbReference>
<keyword evidence="5" id="KW-0472">Membrane</keyword>
<proteinExistence type="predicted"/>
<evidence type="ECO:0000256" key="2">
    <source>
        <dbReference type="ARBA" id="ARBA00022475"/>
    </source>
</evidence>
<dbReference type="GO" id="GO:0006865">
    <property type="term" value="P:amino acid transport"/>
    <property type="evidence" value="ECO:0007669"/>
    <property type="project" value="UniProtKB-KW"/>
</dbReference>
<dbReference type="PANTHER" id="PTHR43166">
    <property type="entry name" value="AMINO ACID IMPORT ATP-BINDING PROTEIN"/>
    <property type="match status" value="1"/>
</dbReference>